<dbReference type="EMBL" id="JACHFQ010000001">
    <property type="protein sequence ID" value="MBB5224740.1"/>
    <property type="molecule type" value="Genomic_DNA"/>
</dbReference>
<evidence type="ECO:0000313" key="3">
    <source>
        <dbReference type="EMBL" id="MBB5224740.1"/>
    </source>
</evidence>
<keyword evidence="2" id="KW-0812">Transmembrane</keyword>
<evidence type="ECO:0000313" key="4">
    <source>
        <dbReference type="Proteomes" id="UP000518887"/>
    </source>
</evidence>
<dbReference type="Proteomes" id="UP000518887">
    <property type="component" value="Unassembled WGS sequence"/>
</dbReference>
<keyword evidence="2" id="KW-0472">Membrane</keyword>
<comment type="caution">
    <text evidence="3">The sequence shown here is derived from an EMBL/GenBank/DDBJ whole genome shotgun (WGS) entry which is preliminary data.</text>
</comment>
<feature type="transmembrane region" description="Helical" evidence="2">
    <location>
        <begin position="17"/>
        <end position="36"/>
    </location>
</feature>
<proteinExistence type="predicted"/>
<organism evidence="3 4">
    <name type="scientific">Treponema ruminis</name>
    <dbReference type="NCBI Taxonomy" id="744515"/>
    <lineage>
        <taxon>Bacteria</taxon>
        <taxon>Pseudomonadati</taxon>
        <taxon>Spirochaetota</taxon>
        <taxon>Spirochaetia</taxon>
        <taxon>Spirochaetales</taxon>
        <taxon>Treponemataceae</taxon>
        <taxon>Treponema</taxon>
    </lineage>
</organism>
<protein>
    <submittedName>
        <fullName evidence="3">Uncharacterized protein</fullName>
    </submittedName>
</protein>
<keyword evidence="2" id="KW-1133">Transmembrane helix</keyword>
<feature type="region of interest" description="Disordered" evidence="1">
    <location>
        <begin position="76"/>
        <end position="101"/>
    </location>
</feature>
<keyword evidence="4" id="KW-1185">Reference proteome</keyword>
<sequence>MTNGIDDSKIVQKVKGIAIFLVVVAVLSFFIGSGKISHFSETNPVRYEMNYNRLSNTGKTVATSMKKTSEVQARLLGPTRGNGNGGSKFFDQVGRNHSSRK</sequence>
<evidence type="ECO:0000256" key="2">
    <source>
        <dbReference type="SAM" id="Phobius"/>
    </source>
</evidence>
<name>A0A7W8G6J1_9SPIR</name>
<gene>
    <name evidence="3" type="ORF">HNP76_000080</name>
</gene>
<accession>A0A7W8G6J1</accession>
<reference evidence="3 4" key="1">
    <citation type="submission" date="2020-08" db="EMBL/GenBank/DDBJ databases">
        <title>Genomic Encyclopedia of Type Strains, Phase IV (KMG-IV): sequencing the most valuable type-strain genomes for metagenomic binning, comparative biology and taxonomic classification.</title>
        <authorList>
            <person name="Goeker M."/>
        </authorList>
    </citation>
    <scope>NUCLEOTIDE SEQUENCE [LARGE SCALE GENOMIC DNA]</scope>
    <source>
        <strain evidence="3 4">DSM 103462</strain>
    </source>
</reference>
<evidence type="ECO:0000256" key="1">
    <source>
        <dbReference type="SAM" id="MobiDB-lite"/>
    </source>
</evidence>
<dbReference type="AlphaFoldDB" id="A0A7W8G6J1"/>
<dbReference type="RefSeq" id="WP_184656346.1">
    <property type="nucleotide sequence ID" value="NZ_JACHFQ010000001.1"/>
</dbReference>